<dbReference type="AlphaFoldDB" id="A0AAE1JUC9"/>
<dbReference type="Proteomes" id="UP001293593">
    <property type="component" value="Unassembled WGS sequence"/>
</dbReference>
<accession>A0AAE1JUC9</accession>
<organism evidence="2 3">
    <name type="scientific">Acacia crassicarpa</name>
    <name type="common">northern wattle</name>
    <dbReference type="NCBI Taxonomy" id="499986"/>
    <lineage>
        <taxon>Eukaryota</taxon>
        <taxon>Viridiplantae</taxon>
        <taxon>Streptophyta</taxon>
        <taxon>Embryophyta</taxon>
        <taxon>Tracheophyta</taxon>
        <taxon>Spermatophyta</taxon>
        <taxon>Magnoliopsida</taxon>
        <taxon>eudicotyledons</taxon>
        <taxon>Gunneridae</taxon>
        <taxon>Pentapetalae</taxon>
        <taxon>rosids</taxon>
        <taxon>fabids</taxon>
        <taxon>Fabales</taxon>
        <taxon>Fabaceae</taxon>
        <taxon>Caesalpinioideae</taxon>
        <taxon>mimosoid clade</taxon>
        <taxon>Acacieae</taxon>
        <taxon>Acacia</taxon>
    </lineage>
</organism>
<reference evidence="2" key="1">
    <citation type="submission" date="2023-10" db="EMBL/GenBank/DDBJ databases">
        <title>Chromosome-level genome of the transformable northern wattle, Acacia crassicarpa.</title>
        <authorList>
            <person name="Massaro I."/>
            <person name="Sinha N.R."/>
            <person name="Poethig S."/>
            <person name="Leichty A.R."/>
        </authorList>
    </citation>
    <scope>NUCLEOTIDE SEQUENCE</scope>
    <source>
        <strain evidence="2">Acra3RX</strain>
        <tissue evidence="2">Leaf</tissue>
    </source>
</reference>
<evidence type="ECO:0000256" key="1">
    <source>
        <dbReference type="SAM" id="MobiDB-lite"/>
    </source>
</evidence>
<gene>
    <name evidence="2" type="ORF">QN277_015515</name>
</gene>
<sequence length="106" mass="12228">MTTPQASLFYKPHIQSDSFIHHSSSLSFPFILSLQCYTYEVSLEFHNLRFRLRGTFTFCTSRWENVSSRSQSNFMGDDISSVDEESDIDRTGGGKFRHRGSHFGFS</sequence>
<feature type="region of interest" description="Disordered" evidence="1">
    <location>
        <begin position="77"/>
        <end position="106"/>
    </location>
</feature>
<comment type="caution">
    <text evidence="2">The sequence shown here is derived from an EMBL/GenBank/DDBJ whole genome shotgun (WGS) entry which is preliminary data.</text>
</comment>
<proteinExistence type="predicted"/>
<evidence type="ECO:0000313" key="3">
    <source>
        <dbReference type="Proteomes" id="UP001293593"/>
    </source>
</evidence>
<keyword evidence="3" id="KW-1185">Reference proteome</keyword>
<dbReference type="EMBL" id="JAWXYG010000003">
    <property type="protein sequence ID" value="KAK4277527.1"/>
    <property type="molecule type" value="Genomic_DNA"/>
</dbReference>
<evidence type="ECO:0000313" key="2">
    <source>
        <dbReference type="EMBL" id="KAK4277527.1"/>
    </source>
</evidence>
<protein>
    <submittedName>
        <fullName evidence="2">Uncharacterized protein</fullName>
    </submittedName>
</protein>
<feature type="compositionally biased region" description="Basic residues" evidence="1">
    <location>
        <begin position="95"/>
        <end position="106"/>
    </location>
</feature>
<name>A0AAE1JUC9_9FABA</name>